<dbReference type="Gene3D" id="3.20.20.10">
    <property type="entry name" value="Alanine racemase"/>
    <property type="match status" value="1"/>
</dbReference>
<feature type="active site" description="Proton acceptor; specific for L-alanine" evidence="4">
    <location>
        <position position="271"/>
    </location>
</feature>
<reference evidence="7" key="1">
    <citation type="journal article" date="2019" name="Int. J. Syst. Evol. Microbiol.">
        <title>The Global Catalogue of Microorganisms (GCM) 10K type strain sequencing project: providing services to taxonomists for standard genome sequencing and annotation.</title>
        <authorList>
            <consortium name="The Broad Institute Genomics Platform"/>
            <consortium name="The Broad Institute Genome Sequencing Center for Infectious Disease"/>
            <person name="Wu L."/>
            <person name="Ma J."/>
        </authorList>
    </citation>
    <scope>NUCLEOTIDE SEQUENCE [LARGE SCALE GENOMIC DNA]</scope>
    <source>
        <strain evidence="7">JCM 17688</strain>
    </source>
</reference>
<dbReference type="InterPro" id="IPR029066">
    <property type="entry name" value="PLP-binding_barrel"/>
</dbReference>
<comment type="similarity">
    <text evidence="4">Belongs to the alanine racemase family.</text>
</comment>
<comment type="function">
    <text evidence="4">Catalyzes the interconversion of L-alanine and D-alanine. May also act on other amino acids.</text>
</comment>
<feature type="active site" description="Proton acceptor; specific for D-alanine" evidence="4">
    <location>
        <position position="45"/>
    </location>
</feature>
<organism evidence="6 7">
    <name type="scientific">Tsukamurella soli</name>
    <dbReference type="NCBI Taxonomy" id="644556"/>
    <lineage>
        <taxon>Bacteria</taxon>
        <taxon>Bacillati</taxon>
        <taxon>Actinomycetota</taxon>
        <taxon>Actinomycetes</taxon>
        <taxon>Mycobacteriales</taxon>
        <taxon>Tsukamurellaceae</taxon>
        <taxon>Tsukamurella</taxon>
    </lineage>
</organism>
<evidence type="ECO:0000256" key="4">
    <source>
        <dbReference type="HAMAP-Rule" id="MF_01201"/>
    </source>
</evidence>
<dbReference type="SUPFAM" id="SSF50621">
    <property type="entry name" value="Alanine racemase C-terminal domain-like"/>
    <property type="match status" value="1"/>
</dbReference>
<dbReference type="PANTHER" id="PTHR30511">
    <property type="entry name" value="ALANINE RACEMASE"/>
    <property type="match status" value="1"/>
</dbReference>
<protein>
    <recommendedName>
        <fullName evidence="4">Alanine racemase</fullName>
        <ecNumber evidence="4">5.1.1.1</ecNumber>
    </recommendedName>
</protein>
<dbReference type="InterPro" id="IPR001608">
    <property type="entry name" value="Ala_racemase_N"/>
</dbReference>
<dbReference type="NCBIfam" id="TIGR00492">
    <property type="entry name" value="alr"/>
    <property type="match status" value="1"/>
</dbReference>
<dbReference type="Proteomes" id="UP001500635">
    <property type="component" value="Unassembled WGS sequence"/>
</dbReference>
<dbReference type="PRINTS" id="PR00992">
    <property type="entry name" value="ALARACEMASE"/>
</dbReference>
<comment type="catalytic activity">
    <reaction evidence="4">
        <text>L-alanine = D-alanine</text>
        <dbReference type="Rhea" id="RHEA:20249"/>
        <dbReference type="ChEBI" id="CHEBI:57416"/>
        <dbReference type="ChEBI" id="CHEBI:57972"/>
        <dbReference type="EC" id="5.1.1.1"/>
    </reaction>
</comment>
<feature type="domain" description="Alanine racemase C-terminal" evidence="5">
    <location>
        <begin position="250"/>
        <end position="379"/>
    </location>
</feature>
<evidence type="ECO:0000256" key="2">
    <source>
        <dbReference type="ARBA" id="ARBA00022898"/>
    </source>
</evidence>
<dbReference type="PANTHER" id="PTHR30511:SF0">
    <property type="entry name" value="ALANINE RACEMASE, CATABOLIC-RELATED"/>
    <property type="match status" value="1"/>
</dbReference>
<evidence type="ECO:0000259" key="5">
    <source>
        <dbReference type="SMART" id="SM01005"/>
    </source>
</evidence>
<dbReference type="Pfam" id="PF00842">
    <property type="entry name" value="Ala_racemase_C"/>
    <property type="match status" value="1"/>
</dbReference>
<proteinExistence type="inferred from homology"/>
<dbReference type="InterPro" id="IPR009006">
    <property type="entry name" value="Ala_racemase/Decarboxylase_C"/>
</dbReference>
<comment type="cofactor">
    <cofactor evidence="1 4">
        <name>pyridoxal 5'-phosphate</name>
        <dbReference type="ChEBI" id="CHEBI:597326"/>
    </cofactor>
</comment>
<dbReference type="EMBL" id="BAABFR010000081">
    <property type="protein sequence ID" value="GAA4400665.1"/>
    <property type="molecule type" value="Genomic_DNA"/>
</dbReference>
<feature type="modified residue" description="N6-(pyridoxal phosphate)lysine" evidence="4">
    <location>
        <position position="45"/>
    </location>
</feature>
<accession>A0ABP8K4W2</accession>
<feature type="binding site" evidence="4">
    <location>
        <position position="319"/>
    </location>
    <ligand>
        <name>substrate</name>
    </ligand>
</feature>
<evidence type="ECO:0000256" key="3">
    <source>
        <dbReference type="ARBA" id="ARBA00023235"/>
    </source>
</evidence>
<keyword evidence="3 4" id="KW-0413">Isomerase</keyword>
<dbReference type="Gene3D" id="2.40.37.10">
    <property type="entry name" value="Lyase, Ornithine Decarboxylase, Chain A, domain 1"/>
    <property type="match status" value="1"/>
</dbReference>
<dbReference type="PROSITE" id="PS00395">
    <property type="entry name" value="ALANINE_RACEMASE"/>
    <property type="match status" value="1"/>
</dbReference>
<dbReference type="InterPro" id="IPR000821">
    <property type="entry name" value="Ala_racemase"/>
</dbReference>
<evidence type="ECO:0000313" key="7">
    <source>
        <dbReference type="Proteomes" id="UP001500635"/>
    </source>
</evidence>
<keyword evidence="2 4" id="KW-0663">Pyridoxal phosphate</keyword>
<dbReference type="EC" id="5.1.1.1" evidence="4"/>
<dbReference type="HAMAP" id="MF_01201">
    <property type="entry name" value="Ala_racemase"/>
    <property type="match status" value="1"/>
</dbReference>
<sequence length="388" mass="39820">MTTPAQSAPVAVDRLTAVVDLDAVAHNIAILRDRAGGTPVMAVVKADGYGHGAPQIARAALDAGAAEIGVTTVDEALALRAAGITAPILSWLSTRGYRAAIEADVRLGVSSPRQLAGIVADAHAAAVTAVVDVKVDTGLSRNGVAPAEWAATVDALARAVADGAVRLHGVFTHLAHAELPEHPFLDVQRDRLIAAAADLRARGLDPVAVHAANSAATLTRADLRFDLVRPGIAVYGRSPLAGDDCGLRPAMTLAAPVILIKRLAAGDGVSYGHTWIAPRDTVVGLVPAGYADGVVRSLSNRFEVAIGGRRFPAVGRVCMDQFVVDLGPDGGGVSEGDTAVLFGGDRPGEPTAADWGDAVGTIDYEILTGVHGRVVRRYVGAEGPGTSR</sequence>
<evidence type="ECO:0000256" key="1">
    <source>
        <dbReference type="ARBA" id="ARBA00001933"/>
    </source>
</evidence>
<feature type="binding site" evidence="4">
    <location>
        <position position="141"/>
    </location>
    <ligand>
        <name>substrate</name>
    </ligand>
</feature>
<evidence type="ECO:0000313" key="6">
    <source>
        <dbReference type="EMBL" id="GAA4400665.1"/>
    </source>
</evidence>
<gene>
    <name evidence="6" type="primary">alr</name>
    <name evidence="6" type="ORF">GCM10023147_39480</name>
</gene>
<dbReference type="CDD" id="cd00430">
    <property type="entry name" value="PLPDE_III_AR"/>
    <property type="match status" value="1"/>
</dbReference>
<dbReference type="SUPFAM" id="SSF51419">
    <property type="entry name" value="PLP-binding barrel"/>
    <property type="match status" value="1"/>
</dbReference>
<comment type="caution">
    <text evidence="6">The sequence shown here is derived from an EMBL/GenBank/DDBJ whole genome shotgun (WGS) entry which is preliminary data.</text>
</comment>
<dbReference type="SMART" id="SM01005">
    <property type="entry name" value="Ala_racemase_C"/>
    <property type="match status" value="1"/>
</dbReference>
<dbReference type="InterPro" id="IPR020622">
    <property type="entry name" value="Ala_racemase_pyridoxalP-BS"/>
</dbReference>
<keyword evidence="7" id="KW-1185">Reference proteome</keyword>
<dbReference type="RefSeq" id="WP_344999243.1">
    <property type="nucleotide sequence ID" value="NZ_BAABFR010000081.1"/>
</dbReference>
<dbReference type="InterPro" id="IPR011079">
    <property type="entry name" value="Ala_racemase_C"/>
</dbReference>
<comment type="pathway">
    <text evidence="4">Amino-acid biosynthesis; D-alanine biosynthesis; D-alanine from L-alanine: step 1/1.</text>
</comment>
<name>A0ABP8K4W2_9ACTN</name>
<dbReference type="Pfam" id="PF01168">
    <property type="entry name" value="Ala_racemase_N"/>
    <property type="match status" value="1"/>
</dbReference>